<reference evidence="2 3" key="1">
    <citation type="journal article" date="2015" name="Genome Announc.">
        <title>Expanding the biotechnology potential of lactobacilli through comparative genomics of 213 strains and associated genera.</title>
        <authorList>
            <person name="Sun Z."/>
            <person name="Harris H.M."/>
            <person name="McCann A."/>
            <person name="Guo C."/>
            <person name="Argimon S."/>
            <person name="Zhang W."/>
            <person name="Yang X."/>
            <person name="Jeffery I.B."/>
            <person name="Cooney J.C."/>
            <person name="Kagawa T.F."/>
            <person name="Liu W."/>
            <person name="Song Y."/>
            <person name="Salvetti E."/>
            <person name="Wrobel A."/>
            <person name="Rasinkangas P."/>
            <person name="Parkhill J."/>
            <person name="Rea M.C."/>
            <person name="O'Sullivan O."/>
            <person name="Ritari J."/>
            <person name="Douillard F.P."/>
            <person name="Paul Ross R."/>
            <person name="Yang R."/>
            <person name="Briner A.E."/>
            <person name="Felis G.E."/>
            <person name="de Vos W.M."/>
            <person name="Barrangou R."/>
            <person name="Klaenhammer T.R."/>
            <person name="Caufield P.W."/>
            <person name="Cui Y."/>
            <person name="Zhang H."/>
            <person name="O'Toole P.W."/>
        </authorList>
    </citation>
    <scope>NUCLEOTIDE SEQUENCE [LARGE SCALE GENOMIC DNA]</scope>
    <source>
        <strain evidence="2 3">DSM 20183</strain>
    </source>
</reference>
<dbReference type="PATRIC" id="fig|1423811.3.peg.1402"/>
<dbReference type="SUPFAM" id="SSF52540">
    <property type="entry name" value="P-loop containing nucleoside triphosphate hydrolases"/>
    <property type="match status" value="1"/>
</dbReference>
<dbReference type="RefSeq" id="WP_083480718.1">
    <property type="nucleotide sequence ID" value="NZ_AZDG01000003.1"/>
</dbReference>
<dbReference type="PROSITE" id="PS50164">
    <property type="entry name" value="GIY_YIG"/>
    <property type="match status" value="1"/>
</dbReference>
<dbReference type="CDD" id="cd10439">
    <property type="entry name" value="GIY-YIG_COG3410"/>
    <property type="match status" value="1"/>
</dbReference>
<evidence type="ECO:0000313" key="2">
    <source>
        <dbReference type="EMBL" id="KRK65308.1"/>
    </source>
</evidence>
<sequence length="578" mass="67303">MDAINNEPIIKKINYSKDGLESFSSELISDTKKDQILLSKYPTVYIIYQKDSSGKYTTYVGETDDITRRTKEHLNSDEDKWRYLSRNKKSEMLVIGHPFFNKSLTLDIENQFIMSLNGMESVKYTLNQKFNAQNRYFTSILMMKLFRDIWDDLHDKYTYLFPVDSSNAIDTALYKISPFHRLTDEQEKAMAIIFEKILKAGSNKNFGQIIFIEGTAGTGKTVLLSHLFHTIIAGKGVNEPKDYLLVNHDEQLKVYRQLGIKLQWMKSSDDDMISKPTHFILEHEKHPEEKADTVVVDEAHLLWTQGKQSYRGKNQLEDLRKFAKTIVVVFDRKQILKTEEYWENKKILDLEDQAKKDDNYVELTHQLRMKASKETTDWINDFVYNGILQPLPRDVNYDIKIMNSPKELHEKIINKNRNKEYGHGLSRVLSTFDWSYKQKGSPEGEKYWNVRIGDWKLPWNLQLPVSDKKVKHLPWAEQPQTINEVGSTYTIQGFDLNYAGVIIGPAVKFRDGKVVFCPKDSKNNNAIRNRTLEDGTKVNVAQELLRNELNVLLTRGVNGLYLYAVDEKLQKELIKSIR</sequence>
<dbReference type="Pfam" id="PF09848">
    <property type="entry name" value="SLFN-g3_helicase"/>
    <property type="match status" value="1"/>
</dbReference>
<feature type="domain" description="GIY-YIG" evidence="1">
    <location>
        <begin position="40"/>
        <end position="132"/>
    </location>
</feature>
<dbReference type="Pfam" id="PF01541">
    <property type="entry name" value="GIY-YIG"/>
    <property type="match status" value="1"/>
</dbReference>
<dbReference type="Gene3D" id="3.40.50.300">
    <property type="entry name" value="P-loop containing nucleotide triphosphate hydrolases"/>
    <property type="match status" value="1"/>
</dbReference>
<dbReference type="InterPro" id="IPR035901">
    <property type="entry name" value="GIY-YIG_endonuc_sf"/>
</dbReference>
<accession>A0A0R1J263</accession>
<name>A0A0R1J263_9LACO</name>
<organism evidence="2 3">
    <name type="scientific">Companilactobacillus tucceti DSM 20183</name>
    <dbReference type="NCBI Taxonomy" id="1423811"/>
    <lineage>
        <taxon>Bacteria</taxon>
        <taxon>Bacillati</taxon>
        <taxon>Bacillota</taxon>
        <taxon>Bacilli</taxon>
        <taxon>Lactobacillales</taxon>
        <taxon>Lactobacillaceae</taxon>
        <taxon>Companilactobacillus</taxon>
    </lineage>
</organism>
<dbReference type="EMBL" id="AZDG01000003">
    <property type="protein sequence ID" value="KRK65308.1"/>
    <property type="molecule type" value="Genomic_DNA"/>
</dbReference>
<dbReference type="Proteomes" id="UP000050929">
    <property type="component" value="Unassembled WGS sequence"/>
</dbReference>
<dbReference type="InterPro" id="IPR000305">
    <property type="entry name" value="GIY-YIG_endonuc"/>
</dbReference>
<dbReference type="InterPro" id="IPR027417">
    <property type="entry name" value="P-loop_NTPase"/>
</dbReference>
<dbReference type="Gene3D" id="3.40.1440.10">
    <property type="entry name" value="GIY-YIG endonuclease"/>
    <property type="match status" value="1"/>
</dbReference>
<keyword evidence="3" id="KW-1185">Reference proteome</keyword>
<proteinExistence type="predicted"/>
<dbReference type="InterPro" id="IPR018647">
    <property type="entry name" value="SLFN_3-like_DNA/RNA_helicase"/>
</dbReference>
<gene>
    <name evidence="2" type="ORF">FC72_GL001378</name>
</gene>
<evidence type="ECO:0000259" key="1">
    <source>
        <dbReference type="PROSITE" id="PS50164"/>
    </source>
</evidence>
<comment type="caution">
    <text evidence="2">The sequence shown here is derived from an EMBL/GenBank/DDBJ whole genome shotgun (WGS) entry which is preliminary data.</text>
</comment>
<protein>
    <recommendedName>
        <fullName evidence="1">GIY-YIG domain-containing protein</fullName>
    </recommendedName>
</protein>
<dbReference type="AlphaFoldDB" id="A0A0R1J263"/>
<evidence type="ECO:0000313" key="3">
    <source>
        <dbReference type="Proteomes" id="UP000050929"/>
    </source>
</evidence>
<dbReference type="STRING" id="1423811.FC72_GL001378"/>